<keyword evidence="1" id="KW-0732">Signal</keyword>
<evidence type="ECO:0008006" key="4">
    <source>
        <dbReference type="Google" id="ProtNLM"/>
    </source>
</evidence>
<organism evidence="2 3">
    <name type="scientific">Burkholderia ambifaria IOP40-10</name>
    <dbReference type="NCBI Taxonomy" id="396596"/>
    <lineage>
        <taxon>Bacteria</taxon>
        <taxon>Pseudomonadati</taxon>
        <taxon>Pseudomonadota</taxon>
        <taxon>Betaproteobacteria</taxon>
        <taxon>Burkholderiales</taxon>
        <taxon>Burkholderiaceae</taxon>
        <taxon>Burkholderia</taxon>
        <taxon>Burkholderia cepacia complex</taxon>
    </lineage>
</organism>
<dbReference type="Proteomes" id="UP000005463">
    <property type="component" value="Unassembled WGS sequence"/>
</dbReference>
<proteinExistence type="predicted"/>
<evidence type="ECO:0000256" key="1">
    <source>
        <dbReference type="SAM" id="SignalP"/>
    </source>
</evidence>
<protein>
    <recommendedName>
        <fullName evidence="4">Secreted protein</fullName>
    </recommendedName>
</protein>
<name>B1FP81_9BURK</name>
<accession>B1FP81</accession>
<sequence length="180" mass="17852">MPSFRRFTSSASPVASTLAISTVRAATSTFAIFALASGSTIAGAFASGVASFSDFRLTVLSATCASSGVLPQSAFALTVAPSVPSSTRARVASPRYGCRAGNASASTVSFVSACFAATLNAPSAFTSPPCDSDVDSVYFAGVLPCSVKPSSVAASFVSDIAVGVAGTRSSTLIVPPSIAK</sequence>
<dbReference type="EMBL" id="ABLC01000258">
    <property type="protein sequence ID" value="EDT00647.1"/>
    <property type="molecule type" value="Genomic_DNA"/>
</dbReference>
<dbReference type="AlphaFoldDB" id="B1FP81"/>
<reference evidence="2 3" key="1">
    <citation type="submission" date="2008-03" db="EMBL/GenBank/DDBJ databases">
        <title>Sequencing of the draft genome and assembly of Burkholderia ambifaria IOP40-10.</title>
        <authorList>
            <consortium name="US DOE Joint Genome Institute (JGI-PGF)"/>
            <person name="Copeland A."/>
            <person name="Lucas S."/>
            <person name="Lapidus A."/>
            <person name="Glavina del Rio T."/>
            <person name="Dalin E."/>
            <person name="Tice H."/>
            <person name="Bruce D."/>
            <person name="Goodwin L."/>
            <person name="Pitluck S."/>
            <person name="Larimer F."/>
            <person name="Land M.L."/>
            <person name="Hauser L."/>
            <person name="Tiedje J."/>
            <person name="Richardson P."/>
        </authorList>
    </citation>
    <scope>NUCLEOTIDE SEQUENCE [LARGE SCALE GENOMIC DNA]</scope>
    <source>
        <strain evidence="2 3">IOP40-10</strain>
    </source>
</reference>
<comment type="caution">
    <text evidence="2">The sequence shown here is derived from an EMBL/GenBank/DDBJ whole genome shotgun (WGS) entry which is preliminary data.</text>
</comment>
<feature type="signal peptide" evidence="1">
    <location>
        <begin position="1"/>
        <end position="25"/>
    </location>
</feature>
<evidence type="ECO:0000313" key="3">
    <source>
        <dbReference type="Proteomes" id="UP000005463"/>
    </source>
</evidence>
<evidence type="ECO:0000313" key="2">
    <source>
        <dbReference type="EMBL" id="EDT00647.1"/>
    </source>
</evidence>
<feature type="chain" id="PRO_5002763054" description="Secreted protein" evidence="1">
    <location>
        <begin position="26"/>
        <end position="180"/>
    </location>
</feature>
<gene>
    <name evidence="2" type="ORF">BamIOP4010DRAFT_5842</name>
</gene>